<accession>A0A5B8XX03</accession>
<dbReference type="OrthoDB" id="5505402at2"/>
<dbReference type="AlphaFoldDB" id="A0A5B8XX03"/>
<protein>
    <submittedName>
        <fullName evidence="2">Uncharacterized protein</fullName>
    </submittedName>
</protein>
<keyword evidence="3" id="KW-1185">Reference proteome</keyword>
<feature type="region of interest" description="Disordered" evidence="1">
    <location>
        <begin position="1"/>
        <end position="31"/>
    </location>
</feature>
<dbReference type="EMBL" id="CP042467">
    <property type="protein sequence ID" value="QED29508.1"/>
    <property type="molecule type" value="Genomic_DNA"/>
</dbReference>
<evidence type="ECO:0000313" key="3">
    <source>
        <dbReference type="Proteomes" id="UP000321595"/>
    </source>
</evidence>
<dbReference type="Proteomes" id="UP000321595">
    <property type="component" value="Chromosome"/>
</dbReference>
<evidence type="ECO:0000313" key="2">
    <source>
        <dbReference type="EMBL" id="QED29508.1"/>
    </source>
</evidence>
<dbReference type="KEGG" id="bbae:FRD01_20165"/>
<sequence>MSRHDDDNQGFDEPEFRESDGPTYNLEKTLNAPRKKHGTRVVMNFVCSGCGLESSLDYKPKGVPLNEILCEACMKAQGKVRWEMVREKKEMETKKRSWMMTCTECGRQEESSKPPRRGKPYICRRCFREEASPDHSRLEGVEEIEDAEVPTFIRRKKVEEED</sequence>
<gene>
    <name evidence="2" type="ORF">FRD01_20165</name>
</gene>
<proteinExistence type="predicted"/>
<reference evidence="2 3" key="1">
    <citation type="submission" date="2019-08" db="EMBL/GenBank/DDBJ databases">
        <authorList>
            <person name="Liang Q."/>
        </authorList>
    </citation>
    <scope>NUCLEOTIDE SEQUENCE [LARGE SCALE GENOMIC DNA]</scope>
    <source>
        <strain evidence="2 3">V1718</strain>
    </source>
</reference>
<evidence type="ECO:0000256" key="1">
    <source>
        <dbReference type="SAM" id="MobiDB-lite"/>
    </source>
</evidence>
<organism evidence="2 3">
    <name type="scientific">Microvenator marinus</name>
    <dbReference type="NCBI Taxonomy" id="2600177"/>
    <lineage>
        <taxon>Bacteria</taxon>
        <taxon>Deltaproteobacteria</taxon>
        <taxon>Bradymonadales</taxon>
        <taxon>Microvenatoraceae</taxon>
        <taxon>Microvenator</taxon>
    </lineage>
</organism>
<name>A0A5B8XX03_9DELT</name>
<dbReference type="RefSeq" id="WP_146962741.1">
    <property type="nucleotide sequence ID" value="NZ_CP042467.1"/>
</dbReference>